<evidence type="ECO:0000256" key="1">
    <source>
        <dbReference type="SAM" id="Phobius"/>
    </source>
</evidence>
<keyword evidence="4" id="KW-1185">Reference proteome</keyword>
<gene>
    <name evidence="3" type="ORF">QQ055_00555</name>
</gene>
<proteinExistence type="predicted"/>
<keyword evidence="1" id="KW-0472">Membrane</keyword>
<dbReference type="RefSeq" id="WP_284476833.1">
    <property type="nucleotide sequence ID" value="NZ_JASVEJ010000002.1"/>
</dbReference>
<dbReference type="Proteomes" id="UP001230986">
    <property type="component" value="Unassembled WGS sequence"/>
</dbReference>
<dbReference type="Pfam" id="PF14317">
    <property type="entry name" value="YcxB"/>
    <property type="match status" value="1"/>
</dbReference>
<feature type="transmembrane region" description="Helical" evidence="1">
    <location>
        <begin position="27"/>
        <end position="46"/>
    </location>
</feature>
<organism evidence="3 4">
    <name type="scientific">Geitlerinema calcuttense NRMC-F 0142</name>
    <dbReference type="NCBI Taxonomy" id="2922238"/>
    <lineage>
        <taxon>Bacteria</taxon>
        <taxon>Bacillati</taxon>
        <taxon>Cyanobacteriota</taxon>
        <taxon>Cyanophyceae</taxon>
        <taxon>Geitlerinematales</taxon>
        <taxon>Geitlerinemataceae</taxon>
        <taxon>Geitlerinema</taxon>
    </lineage>
</organism>
<keyword evidence="1" id="KW-0812">Transmembrane</keyword>
<feature type="transmembrane region" description="Helical" evidence="1">
    <location>
        <begin position="52"/>
        <end position="75"/>
    </location>
</feature>
<evidence type="ECO:0000259" key="2">
    <source>
        <dbReference type="Pfam" id="PF14317"/>
    </source>
</evidence>
<evidence type="ECO:0000313" key="3">
    <source>
        <dbReference type="EMBL" id="MDL5055971.1"/>
    </source>
</evidence>
<protein>
    <submittedName>
        <fullName evidence="3">YcxB family protein</fullName>
    </submittedName>
</protein>
<comment type="caution">
    <text evidence="3">The sequence shown here is derived from an EMBL/GenBank/DDBJ whole genome shotgun (WGS) entry which is preliminary data.</text>
</comment>
<accession>A0ABT7LV99</accession>
<feature type="domain" description="YcxB-like C-terminal" evidence="2">
    <location>
        <begin position="97"/>
        <end position="154"/>
    </location>
</feature>
<evidence type="ECO:0000313" key="4">
    <source>
        <dbReference type="Proteomes" id="UP001230986"/>
    </source>
</evidence>
<sequence length="162" mass="19173">MITLRGQLKPEDYIKAQYLHLRPSPRLMKIGGAIAAFFLFISFLLYPLEIVFSWIVTLIILFLIYAAVLFFIFPWQARRIFSQQKSLQGEFEIIIFPERIEVTSVQGNLRMQLADFHKYKVSKDMILLYHSQAMFNLFPRRFFASDAEFKTFIAYLKTNLNK</sequence>
<reference evidence="3 4" key="1">
    <citation type="submission" date="2023-06" db="EMBL/GenBank/DDBJ databases">
        <title>Whole genome sequence of Oscillatoria calcuttensis NRMC-F 0142.</title>
        <authorList>
            <person name="Shakena Fathima T."/>
            <person name="Muralitharan G."/>
            <person name="Thajuddin N."/>
        </authorList>
    </citation>
    <scope>NUCLEOTIDE SEQUENCE [LARGE SCALE GENOMIC DNA]</scope>
    <source>
        <strain evidence="3 4">NRMC-F 0142</strain>
    </source>
</reference>
<dbReference type="InterPro" id="IPR025588">
    <property type="entry name" value="YcxB-like_C"/>
</dbReference>
<keyword evidence="1" id="KW-1133">Transmembrane helix</keyword>
<name>A0ABT7LV99_9CYAN</name>
<dbReference type="EMBL" id="JASVEJ010000002">
    <property type="protein sequence ID" value="MDL5055971.1"/>
    <property type="molecule type" value="Genomic_DNA"/>
</dbReference>